<proteinExistence type="predicted"/>
<gene>
    <name evidence="2" type="ORF">KHB02_09585</name>
</gene>
<dbReference type="EMBL" id="JAGYPE010000002">
    <property type="protein sequence ID" value="MBS4181637.1"/>
    <property type="molecule type" value="Genomic_DNA"/>
</dbReference>
<dbReference type="AlphaFoldDB" id="A0A942SXH2"/>
<dbReference type="InterPro" id="IPR014717">
    <property type="entry name" value="Transl_elong_EF1B/ribsomal_bS6"/>
</dbReference>
<name>A0A942SXH2_9BACI</name>
<protein>
    <recommendedName>
        <fullName evidence="3">Pilus assembly protein PilO</fullName>
    </recommendedName>
</protein>
<reference evidence="2" key="1">
    <citation type="submission" date="2021-05" db="EMBL/GenBank/DDBJ databases">
        <title>Novel Bacillus species.</title>
        <authorList>
            <person name="Liu G."/>
        </authorList>
    </citation>
    <scope>NUCLEOTIDE SEQUENCE</scope>
    <source>
        <strain evidence="2">FJAT-50051</strain>
    </source>
</reference>
<accession>A0A942SXH2</accession>
<sequence length="251" mass="25046">MNRNRLMLVIAVVAAVVVAASGFFLGVQPQLDRAAAARSDAAGIRTANDATRAEIARLQEEANSLPSRRAELARLAASVPSTPDTATFLKQVDATAAAAGVQVSTVTVDDPRAYTPPATSTTTTDGDTAPTDTATAAPSDGSTPAADATAPAAPEITTNSAITAANFSVIPVSVTVNGTFDQALAFVKGLQSSPRLFLIDSISSAASGDTGAAADTLSWSFSGSVYVLAEDDAGTASTTAPTAAATSAPEG</sequence>
<evidence type="ECO:0000313" key="2">
    <source>
        <dbReference type="EMBL" id="MBS4181637.1"/>
    </source>
</evidence>
<evidence type="ECO:0000256" key="1">
    <source>
        <dbReference type="SAM" id="MobiDB-lite"/>
    </source>
</evidence>
<feature type="region of interest" description="Disordered" evidence="1">
    <location>
        <begin position="110"/>
        <end position="151"/>
    </location>
</feature>
<dbReference type="Gene3D" id="3.30.70.60">
    <property type="match status" value="1"/>
</dbReference>
<organism evidence="2">
    <name type="scientific">Neobacillus citreus</name>
    <dbReference type="NCBI Taxonomy" id="2833578"/>
    <lineage>
        <taxon>Bacteria</taxon>
        <taxon>Bacillati</taxon>
        <taxon>Bacillota</taxon>
        <taxon>Bacilli</taxon>
        <taxon>Bacillales</taxon>
        <taxon>Bacillaceae</taxon>
        <taxon>Neobacillus</taxon>
    </lineage>
</organism>
<feature type="compositionally biased region" description="Low complexity" evidence="1">
    <location>
        <begin position="115"/>
        <end position="151"/>
    </location>
</feature>
<comment type="caution">
    <text evidence="2">The sequence shown here is derived from an EMBL/GenBank/DDBJ whole genome shotgun (WGS) entry which is preliminary data.</text>
</comment>
<evidence type="ECO:0008006" key="3">
    <source>
        <dbReference type="Google" id="ProtNLM"/>
    </source>
</evidence>